<name>A0A8W8JBL7_MAGGI</name>
<reference evidence="2" key="1">
    <citation type="submission" date="2022-08" db="UniProtKB">
        <authorList>
            <consortium name="EnsemblMetazoa"/>
        </authorList>
    </citation>
    <scope>IDENTIFICATION</scope>
    <source>
        <strain evidence="2">05x7-T-G4-1.051#20</strain>
    </source>
</reference>
<dbReference type="EnsemblMetazoa" id="G18353.2">
    <property type="protein sequence ID" value="G18353.2:cds"/>
    <property type="gene ID" value="G18353"/>
</dbReference>
<organism evidence="2 3">
    <name type="scientific">Magallana gigas</name>
    <name type="common">Pacific oyster</name>
    <name type="synonym">Crassostrea gigas</name>
    <dbReference type="NCBI Taxonomy" id="29159"/>
    <lineage>
        <taxon>Eukaryota</taxon>
        <taxon>Metazoa</taxon>
        <taxon>Spiralia</taxon>
        <taxon>Lophotrochozoa</taxon>
        <taxon>Mollusca</taxon>
        <taxon>Bivalvia</taxon>
        <taxon>Autobranchia</taxon>
        <taxon>Pteriomorphia</taxon>
        <taxon>Ostreida</taxon>
        <taxon>Ostreoidea</taxon>
        <taxon>Ostreidae</taxon>
        <taxon>Magallana</taxon>
    </lineage>
</organism>
<sequence>MSVSLLGQCPDNAESLESLKISLAVFVGISTILTILNTYFFIKLRLRDKSRTNRDIPNVIISHRGENEPNAETYTELGNMASGDSENQYESISRQENNINTTFL</sequence>
<evidence type="ECO:0000313" key="3">
    <source>
        <dbReference type="Proteomes" id="UP000005408"/>
    </source>
</evidence>
<keyword evidence="1" id="KW-1133">Transmembrane helix</keyword>
<keyword evidence="3" id="KW-1185">Reference proteome</keyword>
<feature type="transmembrane region" description="Helical" evidence="1">
    <location>
        <begin position="21"/>
        <end position="42"/>
    </location>
</feature>
<evidence type="ECO:0000313" key="2">
    <source>
        <dbReference type="EnsemblMetazoa" id="G18353.2:cds"/>
    </source>
</evidence>
<keyword evidence="1" id="KW-0812">Transmembrane</keyword>
<proteinExistence type="predicted"/>
<keyword evidence="1" id="KW-0472">Membrane</keyword>
<dbReference type="AlphaFoldDB" id="A0A8W8JBL7"/>
<dbReference type="Proteomes" id="UP000005408">
    <property type="component" value="Unassembled WGS sequence"/>
</dbReference>
<accession>A0A8W8JBL7</accession>
<protein>
    <submittedName>
        <fullName evidence="2">Uncharacterized protein</fullName>
    </submittedName>
</protein>
<evidence type="ECO:0000256" key="1">
    <source>
        <dbReference type="SAM" id="Phobius"/>
    </source>
</evidence>